<dbReference type="EC" id="5.4.99.28" evidence="6"/>
<dbReference type="GO" id="GO:0160151">
    <property type="term" value="F:tRNA pseudouridine(32) synthase activity"/>
    <property type="evidence" value="ECO:0007669"/>
    <property type="project" value="UniProtKB-EC"/>
</dbReference>
<gene>
    <name evidence="6" type="primary">rluA</name>
</gene>
<keyword evidence="2 6" id="KW-0413">Isomerase</keyword>
<evidence type="ECO:0000256" key="2">
    <source>
        <dbReference type="ARBA" id="ARBA00023235"/>
    </source>
</evidence>
<keyword evidence="3" id="KW-0694">RNA-binding</keyword>
<protein>
    <submittedName>
        <fullName evidence="6">RNA pseudouridylate synthase (RluA)</fullName>
        <ecNumber evidence="6">5.4.99.28</ecNumber>
    </submittedName>
</protein>
<dbReference type="CDD" id="cd02869">
    <property type="entry name" value="PseudoU_synth_RluA_like"/>
    <property type="match status" value="1"/>
</dbReference>
<evidence type="ECO:0000313" key="6">
    <source>
        <dbReference type="EMBL" id="AIF12748.1"/>
    </source>
</evidence>
<accession>A0A075HFU0</accession>
<dbReference type="InterPro" id="IPR006145">
    <property type="entry name" value="PsdUridine_synth_RsuA/RluA"/>
</dbReference>
<dbReference type="GO" id="GO:0001522">
    <property type="term" value="P:pseudouridine synthesis"/>
    <property type="evidence" value="ECO:0007669"/>
    <property type="project" value="InterPro"/>
</dbReference>
<dbReference type="NCBIfam" id="TIGR00005">
    <property type="entry name" value="rluA_subfam"/>
    <property type="match status" value="1"/>
</dbReference>
<comment type="similarity">
    <text evidence="1">Belongs to the pseudouridine synthase RluA family.</text>
</comment>
<dbReference type="Pfam" id="PF01479">
    <property type="entry name" value="S4"/>
    <property type="match status" value="1"/>
</dbReference>
<dbReference type="PANTHER" id="PTHR21600">
    <property type="entry name" value="MITOCHONDRIAL RNA PSEUDOURIDINE SYNTHASE"/>
    <property type="match status" value="1"/>
</dbReference>
<reference evidence="6" key="1">
    <citation type="journal article" date="2014" name="Genome Biol. Evol.">
        <title>Pangenome evidence for extensive interdomain horizontal transfer affecting lineage core and shell genes in uncultured planktonic thaumarchaeota and euryarchaeota.</title>
        <authorList>
            <person name="Deschamps P."/>
            <person name="Zivanovic Y."/>
            <person name="Moreira D."/>
            <person name="Rodriguez-Valera F."/>
            <person name="Lopez-Garcia P."/>
        </authorList>
    </citation>
    <scope>NUCLEOTIDE SEQUENCE</scope>
</reference>
<dbReference type="Pfam" id="PF00849">
    <property type="entry name" value="PseudoU_synth_2"/>
    <property type="match status" value="1"/>
</dbReference>
<proteinExistence type="inferred from homology"/>
<evidence type="ECO:0000259" key="4">
    <source>
        <dbReference type="Pfam" id="PF00849"/>
    </source>
</evidence>
<dbReference type="InterPro" id="IPR050188">
    <property type="entry name" value="RluA_PseudoU_synthase"/>
</dbReference>
<evidence type="ECO:0000256" key="3">
    <source>
        <dbReference type="PROSITE-ProRule" id="PRU00182"/>
    </source>
</evidence>
<dbReference type="CDD" id="cd00165">
    <property type="entry name" value="S4"/>
    <property type="match status" value="1"/>
</dbReference>
<dbReference type="InterPro" id="IPR020103">
    <property type="entry name" value="PsdUridine_synth_cat_dom_sf"/>
</dbReference>
<dbReference type="SUPFAM" id="SSF55120">
    <property type="entry name" value="Pseudouridine synthase"/>
    <property type="match status" value="1"/>
</dbReference>
<evidence type="ECO:0000259" key="5">
    <source>
        <dbReference type="Pfam" id="PF01479"/>
    </source>
</evidence>
<dbReference type="InterPro" id="IPR002942">
    <property type="entry name" value="S4_RNA-bd"/>
</dbReference>
<dbReference type="InterPro" id="IPR006224">
    <property type="entry name" value="PsdUridine_synth_RluA-like_CS"/>
</dbReference>
<sequence length="298" mass="33465">MANQRIEAEVQGHLIDVLSILHPEAKKNSLRRMIDHGRVRIDGNKATRAKEIVSIGSIVETLSRSEGDSPAGVKIDGIPDPKILFDDHSLIVVNKPAGLLSVATQRGELDTMFDRTLNWVSRNHSTRVHLVHRLDRETSGCLLLAKSPEVRNMLQKQFKDRTVDRIYHAVVFGKPPSDSGVVTSRIQETKDKRMRLVTKGVRAGKEAITNWRIEQTAPIHSLIRIKIDTGRRSQIRLHMSEIGCPVAGDTRYGRGKASVNRLCLHASSLEFEHPNGNRIRVESEIPTKLNSELNRRSL</sequence>
<dbReference type="AlphaFoldDB" id="A0A075HFU0"/>
<feature type="domain" description="RNA-binding S4" evidence="5">
    <location>
        <begin position="17"/>
        <end position="58"/>
    </location>
</feature>
<evidence type="ECO:0000256" key="1">
    <source>
        <dbReference type="ARBA" id="ARBA00010876"/>
    </source>
</evidence>
<feature type="domain" description="Pseudouridine synthase RsuA/RluA-like" evidence="4">
    <location>
        <begin position="90"/>
        <end position="240"/>
    </location>
</feature>
<dbReference type="PROSITE" id="PS50889">
    <property type="entry name" value="S4"/>
    <property type="match status" value="1"/>
</dbReference>
<dbReference type="Gene3D" id="3.30.2350.10">
    <property type="entry name" value="Pseudouridine synthase"/>
    <property type="match status" value="1"/>
</dbReference>
<dbReference type="PROSITE" id="PS01129">
    <property type="entry name" value="PSI_RLU"/>
    <property type="match status" value="1"/>
</dbReference>
<organism evidence="6">
    <name type="scientific">uncultured marine group II/III euryarchaeote KM3_57_B04</name>
    <dbReference type="NCBI Taxonomy" id="1456463"/>
    <lineage>
        <taxon>Archaea</taxon>
        <taxon>Methanobacteriati</taxon>
        <taxon>Methanobacteriota</taxon>
        <taxon>environmental samples</taxon>
    </lineage>
</organism>
<name>A0A075HFU0_9EURY</name>
<dbReference type="InterPro" id="IPR006225">
    <property type="entry name" value="PsdUridine_synth_RluC/D"/>
</dbReference>
<dbReference type="GO" id="GO:0003723">
    <property type="term" value="F:RNA binding"/>
    <property type="evidence" value="ECO:0007669"/>
    <property type="project" value="UniProtKB-KW"/>
</dbReference>
<dbReference type="EMBL" id="KF900953">
    <property type="protein sequence ID" value="AIF12748.1"/>
    <property type="molecule type" value="Genomic_DNA"/>
</dbReference>